<dbReference type="Pfam" id="PF02114">
    <property type="entry name" value="Phosducin"/>
    <property type="match status" value="1"/>
</dbReference>
<dbReference type="AlphaFoldDB" id="A0A7M7RDD9"/>
<accession>A0A7M7RDD9</accession>
<keyword evidence="5" id="KW-1185">Reference proteome</keyword>
<dbReference type="CDD" id="cd02989">
    <property type="entry name" value="Phd_like_TxnDC9"/>
    <property type="match status" value="1"/>
</dbReference>
<evidence type="ECO:0000313" key="4">
    <source>
        <dbReference type="EnsemblMetazoa" id="XP_790088"/>
    </source>
</evidence>
<evidence type="ECO:0000259" key="3">
    <source>
        <dbReference type="Pfam" id="PF02114"/>
    </source>
</evidence>
<dbReference type="GeneID" id="585158"/>
<dbReference type="InParanoid" id="A0A7M7RDD9"/>
<dbReference type="SUPFAM" id="SSF52833">
    <property type="entry name" value="Thioredoxin-like"/>
    <property type="match status" value="1"/>
</dbReference>
<feature type="domain" description="Phosducin" evidence="3">
    <location>
        <begin position="29"/>
        <end position="171"/>
    </location>
</feature>
<feature type="region of interest" description="Disordered" evidence="2">
    <location>
        <begin position="1"/>
        <end position="23"/>
    </location>
</feature>
<organism evidence="4 5">
    <name type="scientific">Strongylocentrotus purpuratus</name>
    <name type="common">Purple sea urchin</name>
    <dbReference type="NCBI Taxonomy" id="7668"/>
    <lineage>
        <taxon>Eukaryota</taxon>
        <taxon>Metazoa</taxon>
        <taxon>Echinodermata</taxon>
        <taxon>Eleutherozoa</taxon>
        <taxon>Echinozoa</taxon>
        <taxon>Echinoidea</taxon>
        <taxon>Euechinoidea</taxon>
        <taxon>Echinacea</taxon>
        <taxon>Camarodonta</taxon>
        <taxon>Echinidea</taxon>
        <taxon>Strongylocentrotidae</taxon>
        <taxon>Strongylocentrotus</taxon>
    </lineage>
</organism>
<dbReference type="Gene3D" id="3.40.30.10">
    <property type="entry name" value="Glutaredoxin"/>
    <property type="match status" value="1"/>
</dbReference>
<dbReference type="Proteomes" id="UP000007110">
    <property type="component" value="Unassembled WGS sequence"/>
</dbReference>
<dbReference type="EnsemblMetazoa" id="XM_784995">
    <property type="protein sequence ID" value="XP_790088"/>
    <property type="gene ID" value="LOC585158"/>
</dbReference>
<evidence type="ECO:0000256" key="1">
    <source>
        <dbReference type="ARBA" id="ARBA00009686"/>
    </source>
</evidence>
<dbReference type="OMA" id="HFFHPEF"/>
<dbReference type="RefSeq" id="XP_790088.1">
    <property type="nucleotide sequence ID" value="XM_784995.5"/>
</dbReference>
<dbReference type="InterPro" id="IPR036249">
    <property type="entry name" value="Thioredoxin-like_sf"/>
</dbReference>
<sequence length="211" mass="23851">MDTDAGEASGSGYVGRDTEKDCDDGFVDEDELFDELENEDIPANIREARIGQMKREAAAARAMEDKGLGLYTEIEKEEDLLKMTTTIPKVIVHFYKTDFRRCCIMDKHLKILAEQYRDVKFSKVCVDIVPFFVTRLQIQVLPAVLLFIDGVVADRVVGFDELGNTDNFTTDTLENRIAKSEIIKPLNAAGSANKTIFGFDRRRDDSSDEDY</sequence>
<reference evidence="5" key="1">
    <citation type="submission" date="2015-02" db="EMBL/GenBank/DDBJ databases">
        <title>Genome sequencing for Strongylocentrotus purpuratus.</title>
        <authorList>
            <person name="Murali S."/>
            <person name="Liu Y."/>
            <person name="Vee V."/>
            <person name="English A."/>
            <person name="Wang M."/>
            <person name="Skinner E."/>
            <person name="Han Y."/>
            <person name="Muzny D.M."/>
            <person name="Worley K.C."/>
            <person name="Gibbs R.A."/>
        </authorList>
    </citation>
    <scope>NUCLEOTIDE SEQUENCE</scope>
</reference>
<dbReference type="PANTHER" id="PTHR21148">
    <property type="entry name" value="THIOREDOXIN DOMAIN-CONTAINING PROTEIN 9"/>
    <property type="match status" value="1"/>
</dbReference>
<dbReference type="GO" id="GO:0005737">
    <property type="term" value="C:cytoplasm"/>
    <property type="evidence" value="ECO:0000318"/>
    <property type="project" value="GO_Central"/>
</dbReference>
<evidence type="ECO:0000256" key="2">
    <source>
        <dbReference type="SAM" id="MobiDB-lite"/>
    </source>
</evidence>
<name>A0A7M7RDD9_STRPU</name>
<comment type="similarity">
    <text evidence="1">Belongs to the phosducin family.</text>
</comment>
<reference evidence="4" key="2">
    <citation type="submission" date="2021-01" db="UniProtKB">
        <authorList>
            <consortium name="EnsemblMetazoa"/>
        </authorList>
    </citation>
    <scope>IDENTIFICATION</scope>
</reference>
<dbReference type="OrthoDB" id="10257948at2759"/>
<proteinExistence type="inferred from homology"/>
<evidence type="ECO:0000313" key="5">
    <source>
        <dbReference type="Proteomes" id="UP000007110"/>
    </source>
</evidence>
<protein>
    <recommendedName>
        <fullName evidence="3">Phosducin domain-containing protein</fullName>
    </recommendedName>
</protein>
<dbReference type="InterPro" id="IPR024253">
    <property type="entry name" value="Phosducin_thioredoxin-like_dom"/>
</dbReference>
<dbReference type="KEGG" id="spu:585158"/>